<dbReference type="Proteomes" id="UP000823046">
    <property type="component" value="Unassembled WGS sequence"/>
</dbReference>
<evidence type="ECO:0000313" key="2">
    <source>
        <dbReference type="EMBL" id="KAF8822767.1"/>
    </source>
</evidence>
<sequence length="249" mass="29798">MDGSPKRRQRKYFDIKTFRQHLRRQKVEEIKEEDRQVAEAYAKPPPHEWTIEIFLQEIKIGENWEDIASLFHSWNQFISSTQVAKPLLNESKEWTEADDKRLIELADLYNVNFGDPWLYISWEMQRDMFDVLQRYTQIRIIPQNLRSSCSITITKASRPLLMNRYFKLDPPLLYIIPSETHFPLSQIPFYIPDKFTKYRCNECFESKPRQLSVSRLKNFCGNSSFKNTEAEENQTDFPEDDRHYNGSKP</sequence>
<comment type="caution">
    <text evidence="2">The sequence shown here is derived from an EMBL/GenBank/DDBJ whole genome shotgun (WGS) entry which is preliminary data.</text>
</comment>
<dbReference type="EMBL" id="JADAQX010000025">
    <property type="protein sequence ID" value="KAF8822767.1"/>
    <property type="molecule type" value="Genomic_DNA"/>
</dbReference>
<evidence type="ECO:0008006" key="4">
    <source>
        <dbReference type="Google" id="ProtNLM"/>
    </source>
</evidence>
<gene>
    <name evidence="2" type="ORF">IE077_002698</name>
</gene>
<protein>
    <recommendedName>
        <fullName evidence="4">Myb-like domain-containing protein</fullName>
    </recommendedName>
</protein>
<proteinExistence type="predicted"/>
<feature type="compositionally biased region" description="Acidic residues" evidence="1">
    <location>
        <begin position="230"/>
        <end position="239"/>
    </location>
</feature>
<organism evidence="2 3">
    <name type="scientific">Cardiosporidium cionae</name>
    <dbReference type="NCBI Taxonomy" id="476202"/>
    <lineage>
        <taxon>Eukaryota</taxon>
        <taxon>Sar</taxon>
        <taxon>Alveolata</taxon>
        <taxon>Apicomplexa</taxon>
        <taxon>Aconoidasida</taxon>
        <taxon>Nephromycida</taxon>
        <taxon>Cardiosporidium</taxon>
    </lineage>
</organism>
<dbReference type="InterPro" id="IPR009057">
    <property type="entry name" value="Homeodomain-like_sf"/>
</dbReference>
<keyword evidence="3" id="KW-1185">Reference proteome</keyword>
<evidence type="ECO:0000256" key="1">
    <source>
        <dbReference type="SAM" id="MobiDB-lite"/>
    </source>
</evidence>
<feature type="region of interest" description="Disordered" evidence="1">
    <location>
        <begin position="228"/>
        <end position="249"/>
    </location>
</feature>
<dbReference type="SUPFAM" id="SSF46689">
    <property type="entry name" value="Homeodomain-like"/>
    <property type="match status" value="1"/>
</dbReference>
<feature type="compositionally biased region" description="Basic and acidic residues" evidence="1">
    <location>
        <begin position="240"/>
        <end position="249"/>
    </location>
</feature>
<name>A0ABQ7JFG5_9APIC</name>
<reference evidence="2 3" key="1">
    <citation type="journal article" date="2020" name="bioRxiv">
        <title>Metabolic contributions of an alphaproteobacterial endosymbiont in the apicomplexan Cardiosporidium cionae.</title>
        <authorList>
            <person name="Hunter E.S."/>
            <person name="Paight C.J."/>
            <person name="Lane C.E."/>
        </authorList>
    </citation>
    <scope>NUCLEOTIDE SEQUENCE [LARGE SCALE GENOMIC DNA]</scope>
    <source>
        <strain evidence="2">ESH_2018</strain>
    </source>
</reference>
<evidence type="ECO:0000313" key="3">
    <source>
        <dbReference type="Proteomes" id="UP000823046"/>
    </source>
</evidence>
<accession>A0ABQ7JFG5</accession>